<proteinExistence type="predicted"/>
<gene>
    <name evidence="2" type="ORF">CANTADRAFT_339219</name>
</gene>
<reference evidence="3" key="1">
    <citation type="submission" date="2016-05" db="EMBL/GenBank/DDBJ databases">
        <title>Comparative genomics of biotechnologically important yeasts.</title>
        <authorList>
            <consortium name="DOE Joint Genome Institute"/>
            <person name="Riley R."/>
            <person name="Haridas S."/>
            <person name="Wolfe K.H."/>
            <person name="Lopes M.R."/>
            <person name="Hittinger C.T."/>
            <person name="Goker M."/>
            <person name="Salamov A."/>
            <person name="Wisecaver J."/>
            <person name="Long T.M."/>
            <person name="Aerts A.L."/>
            <person name="Barry K."/>
            <person name="Choi C."/>
            <person name="Clum A."/>
            <person name="Coughlan A.Y."/>
            <person name="Deshpande S."/>
            <person name="Douglass A.P."/>
            <person name="Hanson S.J."/>
            <person name="Klenk H.-P."/>
            <person name="Labutti K."/>
            <person name="Lapidus A."/>
            <person name="Lindquist E."/>
            <person name="Lipzen A."/>
            <person name="Meier-Kolthoff J.P."/>
            <person name="Ohm R.A."/>
            <person name="Otillar R.P."/>
            <person name="Pangilinan J."/>
            <person name="Peng Y."/>
            <person name="Rokas A."/>
            <person name="Rosa C.A."/>
            <person name="Scheuner C."/>
            <person name="Sibirny A.A."/>
            <person name="Slot J.C."/>
            <person name="Stielow J.B."/>
            <person name="Sun H."/>
            <person name="Kurtzman C.P."/>
            <person name="Blackwell M."/>
            <person name="Grigoriev I.V."/>
            <person name="Jeffries T.W."/>
        </authorList>
    </citation>
    <scope>NUCLEOTIDE SEQUENCE [LARGE SCALE GENOMIC DNA]</scope>
    <source>
        <strain evidence="3">NRRL Y-17324</strain>
    </source>
</reference>
<dbReference type="PANTHER" id="PTHR43138">
    <property type="entry name" value="ACETYLTRANSFERASE, GNAT FAMILY"/>
    <property type="match status" value="1"/>
</dbReference>
<dbReference type="SUPFAM" id="SSF55729">
    <property type="entry name" value="Acyl-CoA N-acyltransferases (Nat)"/>
    <property type="match status" value="1"/>
</dbReference>
<dbReference type="Proteomes" id="UP000094285">
    <property type="component" value="Unassembled WGS sequence"/>
</dbReference>
<feature type="domain" description="N-acetyltransferase" evidence="1">
    <location>
        <begin position="39"/>
        <end position="218"/>
    </location>
</feature>
<dbReference type="AlphaFoldDB" id="A0A1E4SP26"/>
<evidence type="ECO:0000259" key="1">
    <source>
        <dbReference type="PROSITE" id="PS51186"/>
    </source>
</evidence>
<dbReference type="CDD" id="cd04301">
    <property type="entry name" value="NAT_SF"/>
    <property type="match status" value="1"/>
</dbReference>
<sequence>MDFYKQLPFADGTFALTTTITTPLVFRLEKNPLKTATLLPVHDPTQVPPALLDLLHHEFNYIVEEGLTYPHHVTMTREEFIKYWFAHFVAILIEGDHLSFAELHQQPPSYWNEVYLGNFYIKPNYIGRCSHVCNAGFLVNHQKRGLGLGKELGKRYLAWAKQLGYAYSVFNLVFETNVASLRIWDGLGFERIGYVKNVAMLRGMDSLVGAYMFGKDLLEYTPDQEHVKA</sequence>
<dbReference type="EMBL" id="KV453910">
    <property type="protein sequence ID" value="ODV81238.1"/>
    <property type="molecule type" value="Genomic_DNA"/>
</dbReference>
<dbReference type="PROSITE" id="PS51186">
    <property type="entry name" value="GNAT"/>
    <property type="match status" value="1"/>
</dbReference>
<dbReference type="GO" id="GO:0016747">
    <property type="term" value="F:acyltransferase activity, transferring groups other than amino-acyl groups"/>
    <property type="evidence" value="ECO:0007669"/>
    <property type="project" value="InterPro"/>
</dbReference>
<dbReference type="GO" id="GO:0005634">
    <property type="term" value="C:nucleus"/>
    <property type="evidence" value="ECO:0007669"/>
    <property type="project" value="TreeGrafter"/>
</dbReference>
<dbReference type="PANTHER" id="PTHR43138:SF1">
    <property type="entry name" value="N-ACETYLTRANSFERASE ACA1"/>
    <property type="match status" value="1"/>
</dbReference>
<dbReference type="GeneID" id="30982683"/>
<dbReference type="InterPro" id="IPR052742">
    <property type="entry name" value="Mito_N-acetyltransferase"/>
</dbReference>
<dbReference type="STRING" id="984487.A0A1E4SP26"/>
<dbReference type="InterPro" id="IPR000182">
    <property type="entry name" value="GNAT_dom"/>
</dbReference>
<accession>A0A1E4SP26</accession>
<dbReference type="OrthoDB" id="10264707at2759"/>
<protein>
    <recommendedName>
        <fullName evidence="1">N-acetyltransferase domain-containing protein</fullName>
    </recommendedName>
</protein>
<name>A0A1E4SP26_9ASCO</name>
<organism evidence="2 3">
    <name type="scientific">Suhomyces tanzawaensis NRRL Y-17324</name>
    <dbReference type="NCBI Taxonomy" id="984487"/>
    <lineage>
        <taxon>Eukaryota</taxon>
        <taxon>Fungi</taxon>
        <taxon>Dikarya</taxon>
        <taxon>Ascomycota</taxon>
        <taxon>Saccharomycotina</taxon>
        <taxon>Pichiomycetes</taxon>
        <taxon>Debaryomycetaceae</taxon>
        <taxon>Suhomyces</taxon>
    </lineage>
</organism>
<evidence type="ECO:0000313" key="3">
    <source>
        <dbReference type="Proteomes" id="UP000094285"/>
    </source>
</evidence>
<dbReference type="RefSeq" id="XP_020066360.1">
    <property type="nucleotide sequence ID" value="XM_020208546.1"/>
</dbReference>
<evidence type="ECO:0000313" key="2">
    <source>
        <dbReference type="EMBL" id="ODV81238.1"/>
    </source>
</evidence>
<dbReference type="Pfam" id="PF00583">
    <property type="entry name" value="Acetyltransf_1"/>
    <property type="match status" value="1"/>
</dbReference>
<dbReference type="InterPro" id="IPR016181">
    <property type="entry name" value="Acyl_CoA_acyltransferase"/>
</dbReference>
<dbReference type="Gene3D" id="3.40.630.30">
    <property type="match status" value="1"/>
</dbReference>
<keyword evidence="3" id="KW-1185">Reference proteome</keyword>